<evidence type="ECO:0000313" key="2">
    <source>
        <dbReference type="Proteomes" id="UP001162131"/>
    </source>
</evidence>
<dbReference type="AlphaFoldDB" id="A0AAU9IE33"/>
<organism evidence="1 2">
    <name type="scientific">Blepharisma stoltei</name>
    <dbReference type="NCBI Taxonomy" id="1481888"/>
    <lineage>
        <taxon>Eukaryota</taxon>
        <taxon>Sar</taxon>
        <taxon>Alveolata</taxon>
        <taxon>Ciliophora</taxon>
        <taxon>Postciliodesmatophora</taxon>
        <taxon>Heterotrichea</taxon>
        <taxon>Heterotrichida</taxon>
        <taxon>Blepharismidae</taxon>
        <taxon>Blepharisma</taxon>
    </lineage>
</organism>
<dbReference type="EMBL" id="CAJZBQ010000006">
    <property type="protein sequence ID" value="CAG9312407.1"/>
    <property type="molecule type" value="Genomic_DNA"/>
</dbReference>
<keyword evidence="2" id="KW-1185">Reference proteome</keyword>
<accession>A0AAU9IE33</accession>
<comment type="caution">
    <text evidence="1">The sequence shown here is derived from an EMBL/GenBank/DDBJ whole genome shotgun (WGS) entry which is preliminary data.</text>
</comment>
<dbReference type="Proteomes" id="UP001162131">
    <property type="component" value="Unassembled WGS sequence"/>
</dbReference>
<name>A0AAU9IE33_9CILI</name>
<sequence>MSKSPFSSRIMAAKTAVPLMSSIKELYELAKRSMTKEIRSNPIKILKSTKRIDINNLSNFFEDKTQLLLNLQMRKIGILIKKYQVKRINKD</sequence>
<gene>
    <name evidence="1" type="ORF">BSTOLATCC_MIC6511</name>
</gene>
<evidence type="ECO:0000313" key="1">
    <source>
        <dbReference type="EMBL" id="CAG9312407.1"/>
    </source>
</evidence>
<reference evidence="1" key="1">
    <citation type="submission" date="2021-09" db="EMBL/GenBank/DDBJ databases">
        <authorList>
            <consortium name="AG Swart"/>
            <person name="Singh M."/>
            <person name="Singh A."/>
            <person name="Seah K."/>
            <person name="Emmerich C."/>
        </authorList>
    </citation>
    <scope>NUCLEOTIDE SEQUENCE</scope>
    <source>
        <strain evidence="1">ATCC30299</strain>
    </source>
</reference>
<protein>
    <submittedName>
        <fullName evidence="1">Uncharacterized protein</fullName>
    </submittedName>
</protein>
<proteinExistence type="predicted"/>